<dbReference type="Pfam" id="PF02426">
    <property type="entry name" value="MIase"/>
    <property type="match status" value="1"/>
</dbReference>
<feature type="region of interest" description="Disordered" evidence="1">
    <location>
        <begin position="87"/>
        <end position="141"/>
    </location>
</feature>
<dbReference type="RefSeq" id="WP_349805549.1">
    <property type="nucleotide sequence ID" value="NZ_JBEGDP010000033.1"/>
</dbReference>
<dbReference type="InterPro" id="IPR011008">
    <property type="entry name" value="Dimeric_a/b-barrel"/>
</dbReference>
<protein>
    <submittedName>
        <fullName evidence="3">Muconolactone Delta-isomerase family protein</fullName>
    </submittedName>
</protein>
<evidence type="ECO:0000259" key="2">
    <source>
        <dbReference type="Pfam" id="PF02426"/>
    </source>
</evidence>
<comment type="caution">
    <text evidence="3">The sequence shown here is derived from an EMBL/GenBank/DDBJ whole genome shotgun (WGS) entry which is preliminary data.</text>
</comment>
<gene>
    <name evidence="3" type="ORF">V6R90_18430</name>
</gene>
<evidence type="ECO:0000313" key="4">
    <source>
        <dbReference type="Proteomes" id="UP001482520"/>
    </source>
</evidence>
<dbReference type="Gene3D" id="3.30.70.1060">
    <property type="entry name" value="Dimeric alpha+beta barrel"/>
    <property type="match status" value="1"/>
</dbReference>
<accession>A0ABV1P3E6</accession>
<organism evidence="3 4">
    <name type="scientific">Nocardioides kribbensis</name>
    <dbReference type="NCBI Taxonomy" id="305517"/>
    <lineage>
        <taxon>Bacteria</taxon>
        <taxon>Bacillati</taxon>
        <taxon>Actinomycetota</taxon>
        <taxon>Actinomycetes</taxon>
        <taxon>Propionibacteriales</taxon>
        <taxon>Nocardioidaceae</taxon>
        <taxon>Nocardioides</taxon>
    </lineage>
</organism>
<feature type="compositionally biased region" description="Pro residues" evidence="1">
    <location>
        <begin position="118"/>
        <end position="129"/>
    </location>
</feature>
<dbReference type="InterPro" id="IPR026029">
    <property type="entry name" value="MLI_dom"/>
</dbReference>
<sequence length="141" mass="15007">MEFLVHIEIVWPPETPVEQREEVFARELAQGQRLAAAGQLRRLWRIPGRWANWSLYDVADATELHACLTSLPLHPWMDITVHPLAAHPNDPRALGLGPEAQPPGAATAYAAPAATAPPAGPAAAPPAGPTDPTDPTQGDPA</sequence>
<evidence type="ECO:0000256" key="1">
    <source>
        <dbReference type="SAM" id="MobiDB-lite"/>
    </source>
</evidence>
<evidence type="ECO:0000313" key="3">
    <source>
        <dbReference type="EMBL" id="MEQ7849258.1"/>
    </source>
</evidence>
<keyword evidence="4" id="KW-1185">Reference proteome</keyword>
<name>A0ABV1P3E6_9ACTN</name>
<feature type="domain" description="Muconolactone isomerase" evidence="2">
    <location>
        <begin position="1"/>
        <end position="90"/>
    </location>
</feature>
<reference evidence="3 4" key="1">
    <citation type="submission" date="2024-02" db="EMBL/GenBank/DDBJ databases">
        <title>Full genome sequence of Nocardioides kribbensis.</title>
        <authorList>
            <person name="Poletto B.L."/>
            <person name="Silva G."/>
            <person name="Galante D."/>
            <person name="Campos K.R."/>
            <person name="Santos M.B.N."/>
            <person name="Sacchi C.T."/>
        </authorList>
    </citation>
    <scope>NUCLEOTIDE SEQUENCE [LARGE SCALE GENOMIC DNA]</scope>
    <source>
        <strain evidence="3 4">O4R</strain>
    </source>
</reference>
<dbReference type="Proteomes" id="UP001482520">
    <property type="component" value="Unassembled WGS sequence"/>
</dbReference>
<proteinExistence type="predicted"/>
<feature type="compositionally biased region" description="Low complexity" evidence="1">
    <location>
        <begin position="130"/>
        <end position="141"/>
    </location>
</feature>
<dbReference type="SUPFAM" id="SSF54909">
    <property type="entry name" value="Dimeric alpha+beta barrel"/>
    <property type="match status" value="1"/>
</dbReference>
<feature type="compositionally biased region" description="Low complexity" evidence="1">
    <location>
        <begin position="102"/>
        <end position="117"/>
    </location>
</feature>
<dbReference type="EMBL" id="JBEGDP010000033">
    <property type="protein sequence ID" value="MEQ7849258.1"/>
    <property type="molecule type" value="Genomic_DNA"/>
</dbReference>